<evidence type="ECO:0000256" key="8">
    <source>
        <dbReference type="ARBA" id="ARBA00032015"/>
    </source>
</evidence>
<evidence type="ECO:0000256" key="6">
    <source>
        <dbReference type="ARBA" id="ARBA00023163"/>
    </source>
</evidence>
<sequence>MEDEMDMEDLFGDGAGLSLPSRPPSKELYQRLDELRGSGCCQGIAWSKWGSIAAIASNGAALELRNLRCHPENGTWALSEPTVTPNFSSALDGGPLKHLSWSPTGSDLAVIDAAGRITILAVFSSLNKPSLSRACGGDPADDLHGIVGCYWLNIAPYPPNRPTILHGPGVKDGPNYKYEAQQGPVLGPCHPSPSKSAFVCLTTNGLLRLLWPQNTGKWCESHSELESIVSSDDLITHAAICPDKTGTLLIAFATTSKQLRTVRALIEWNPTKVDKVNSAQWALNPTIKTRHLAVTSWVHDIPSDTVNASHMESSMVQLSHLEFLPPCGDAAGRMAPPTILAVRSHLPGSTSHYNQDVHTTVDRWEVREKPQTIHPAFEQLSSRRNSVGSQPGPVVYLKKLESFTVNKIIIALETMNIGKVLFLAYADGSVEYRDRLTMTETFNDGDLDRVWHLSQIGFSYPNDDPCLQVALSPSYCSLVQIRNDGKVKWKQLDYQLADIGSSMEDGLYAGVVAALSLSCATAVMRNVNYDDLLATANKHATARKSEFAYDWLTDLSRILKVHMDYSEESHHDVLVRNTTIQLCLCIQNSLGFKGEFNPRTFSGKFAWLVLQLRNIVVLVTMAANLNVPQSGPESDKKSPLEDPEVINSLAGSVRWVLDLLAWLTDTLLTLPSTLPPTIDLTKASNLPLPELLAHLHSTNTISLHLLLSSPTRGFLTAICRRLQHLDYIARKAIVYPGVNNTPNPQNVNQNSQNQTAAPSPALRAAYLQIATLTSDTILRIKTMETLLGSLASLVKNAYASNNPPLSGSQPAEKARNALEIKMLFGGSFPDAFKSVIVELFKKEGLLDAVKEEIEPAKLFFADFTMLEVDEDAVSVGKRRALGRTMDCFQKRWLLNPEKILLSPSSSAAAAAAAAATGAEGSSSQTGTANASLGAAQDGSGVGSGGLMGAGGRQGARWRRCARCAAVMEDVLTQRVALQWLVMQQRRCFCSGYWDTLAPGEALA</sequence>
<dbReference type="Proteomes" id="UP000235371">
    <property type="component" value="Unassembled WGS sequence"/>
</dbReference>
<name>A0A2J6SYR4_9HELO</name>
<evidence type="ECO:0000313" key="14">
    <source>
        <dbReference type="Proteomes" id="UP000235371"/>
    </source>
</evidence>
<accession>A0A2J6SYR4</accession>
<keyword evidence="14" id="KW-1185">Reference proteome</keyword>
<evidence type="ECO:0000256" key="7">
    <source>
        <dbReference type="ARBA" id="ARBA00023242"/>
    </source>
</evidence>
<dbReference type="InParanoid" id="A0A2J6SYR4"/>
<dbReference type="Pfam" id="PF11635">
    <property type="entry name" value="Med16_N"/>
    <property type="match status" value="1"/>
</dbReference>
<feature type="domain" description="Mediator complex subunit 16 C-terminal" evidence="12">
    <location>
        <begin position="849"/>
        <end position="993"/>
    </location>
</feature>
<gene>
    <name evidence="9" type="primary">MED16</name>
    <name evidence="13" type="ORF">K444DRAFT_537500</name>
</gene>
<dbReference type="OrthoDB" id="4139168at2759"/>
<dbReference type="SUPFAM" id="SSF50978">
    <property type="entry name" value="WD40 repeat-like"/>
    <property type="match status" value="1"/>
</dbReference>
<evidence type="ECO:0000256" key="5">
    <source>
        <dbReference type="ARBA" id="ARBA00023159"/>
    </source>
</evidence>
<dbReference type="InterPro" id="IPR048339">
    <property type="entry name" value="Mediator_Med16_C"/>
</dbReference>
<comment type="similarity">
    <text evidence="2 9">Belongs to the Mediator complex subunit 16 family.</text>
</comment>
<keyword evidence="6 9" id="KW-0804">Transcription</keyword>
<keyword evidence="4 9" id="KW-0805">Transcription regulation</keyword>
<evidence type="ECO:0000256" key="2">
    <source>
        <dbReference type="ARBA" id="ARBA00006543"/>
    </source>
</evidence>
<reference evidence="13 14" key="1">
    <citation type="submission" date="2016-04" db="EMBL/GenBank/DDBJ databases">
        <title>A degradative enzymes factory behind the ericoid mycorrhizal symbiosis.</title>
        <authorList>
            <consortium name="DOE Joint Genome Institute"/>
            <person name="Martino E."/>
            <person name="Morin E."/>
            <person name="Grelet G."/>
            <person name="Kuo A."/>
            <person name="Kohler A."/>
            <person name="Daghino S."/>
            <person name="Barry K."/>
            <person name="Choi C."/>
            <person name="Cichocki N."/>
            <person name="Clum A."/>
            <person name="Copeland A."/>
            <person name="Hainaut M."/>
            <person name="Haridas S."/>
            <person name="Labutti K."/>
            <person name="Lindquist E."/>
            <person name="Lipzen A."/>
            <person name="Khouja H.-R."/>
            <person name="Murat C."/>
            <person name="Ohm R."/>
            <person name="Olson A."/>
            <person name="Spatafora J."/>
            <person name="Veneault-Fourrey C."/>
            <person name="Henrissat B."/>
            <person name="Grigoriev I."/>
            <person name="Martin F."/>
            <person name="Perotto S."/>
        </authorList>
    </citation>
    <scope>NUCLEOTIDE SEQUENCE [LARGE SCALE GENOMIC DNA]</scope>
    <source>
        <strain evidence="13 14">E</strain>
    </source>
</reference>
<dbReference type="GO" id="GO:0045893">
    <property type="term" value="P:positive regulation of DNA-templated transcription"/>
    <property type="evidence" value="ECO:0007669"/>
    <property type="project" value="TreeGrafter"/>
</dbReference>
<feature type="region of interest" description="Disordered" evidence="10">
    <location>
        <begin position="1"/>
        <end position="23"/>
    </location>
</feature>
<comment type="subunit">
    <text evidence="9">Component of the Mediator complex.</text>
</comment>
<keyword evidence="5 9" id="KW-0010">Activator</keyword>
<evidence type="ECO:0000313" key="13">
    <source>
        <dbReference type="EMBL" id="PMD55918.1"/>
    </source>
</evidence>
<evidence type="ECO:0000256" key="9">
    <source>
        <dbReference type="RuleBase" id="RU364149"/>
    </source>
</evidence>
<feature type="compositionally biased region" description="Acidic residues" evidence="10">
    <location>
        <begin position="1"/>
        <end position="11"/>
    </location>
</feature>
<evidence type="ECO:0000256" key="10">
    <source>
        <dbReference type="SAM" id="MobiDB-lite"/>
    </source>
</evidence>
<keyword evidence="7 9" id="KW-0539">Nucleus</keyword>
<evidence type="ECO:0000256" key="1">
    <source>
        <dbReference type="ARBA" id="ARBA00004123"/>
    </source>
</evidence>
<dbReference type="InterPro" id="IPR021665">
    <property type="entry name" value="Mediator_Med16_N"/>
</dbReference>
<evidence type="ECO:0000256" key="3">
    <source>
        <dbReference type="ARBA" id="ARBA00019614"/>
    </source>
</evidence>
<dbReference type="GO" id="GO:0016592">
    <property type="term" value="C:mediator complex"/>
    <property type="evidence" value="ECO:0007669"/>
    <property type="project" value="InterPro"/>
</dbReference>
<evidence type="ECO:0000259" key="11">
    <source>
        <dbReference type="Pfam" id="PF11635"/>
    </source>
</evidence>
<dbReference type="EMBL" id="KZ613854">
    <property type="protein sequence ID" value="PMD55918.1"/>
    <property type="molecule type" value="Genomic_DNA"/>
</dbReference>
<evidence type="ECO:0000259" key="12">
    <source>
        <dbReference type="Pfam" id="PF20719"/>
    </source>
</evidence>
<dbReference type="Pfam" id="PF20719">
    <property type="entry name" value="Med16_C"/>
    <property type="match status" value="1"/>
</dbReference>
<comment type="function">
    <text evidence="9">Component of the Mediator complex, a coactivator involved in the regulated transcription of nearly all RNA polymerase II-dependent genes. Mediator functions as a bridge to convey information from gene-specific regulatory proteins to the basal RNA polymerase II transcription machinery. Mediator is recruited to promoters by direct interactions with regulatory proteins and serves as a scaffold for the assembly of a functional preinitiation complex with RNA polymerase II and the general transcription factors.</text>
</comment>
<dbReference type="STRING" id="1095630.A0A2J6SYR4"/>
<dbReference type="AlphaFoldDB" id="A0A2J6SYR4"/>
<protein>
    <recommendedName>
        <fullName evidence="3 9">Mediator of RNA polymerase II transcription subunit 16</fullName>
    </recommendedName>
    <alternativeName>
        <fullName evidence="8 9">Mediator complex subunit 16</fullName>
    </alternativeName>
</protein>
<dbReference type="InterPro" id="IPR036322">
    <property type="entry name" value="WD40_repeat_dom_sf"/>
</dbReference>
<comment type="subcellular location">
    <subcellularLocation>
        <location evidence="1 9">Nucleus</location>
    </subcellularLocation>
</comment>
<dbReference type="PANTHER" id="PTHR13224">
    <property type="entry name" value="THYROID HORMONE RECEPTOR-ASSOCIATED PROTEIN-RELATED"/>
    <property type="match status" value="1"/>
</dbReference>
<dbReference type="InterPro" id="IPR048338">
    <property type="entry name" value="Mediator_Med16"/>
</dbReference>
<proteinExistence type="inferred from homology"/>
<feature type="domain" description="Mediator complex subunit Med16 N-terminal" evidence="11">
    <location>
        <begin position="139"/>
        <end position="462"/>
    </location>
</feature>
<evidence type="ECO:0000256" key="4">
    <source>
        <dbReference type="ARBA" id="ARBA00023015"/>
    </source>
</evidence>
<dbReference type="PANTHER" id="PTHR13224:SF6">
    <property type="entry name" value="MEDIATOR OF RNA POLYMERASE II TRANSCRIPTION SUBUNIT 16"/>
    <property type="match status" value="1"/>
</dbReference>
<organism evidence="13 14">
    <name type="scientific">Hyaloscypha bicolor E</name>
    <dbReference type="NCBI Taxonomy" id="1095630"/>
    <lineage>
        <taxon>Eukaryota</taxon>
        <taxon>Fungi</taxon>
        <taxon>Dikarya</taxon>
        <taxon>Ascomycota</taxon>
        <taxon>Pezizomycotina</taxon>
        <taxon>Leotiomycetes</taxon>
        <taxon>Helotiales</taxon>
        <taxon>Hyaloscyphaceae</taxon>
        <taxon>Hyaloscypha</taxon>
        <taxon>Hyaloscypha bicolor</taxon>
    </lineage>
</organism>